<organism evidence="3 4">
    <name type="scientific">Ceraceosorus bombacis</name>
    <dbReference type="NCBI Taxonomy" id="401625"/>
    <lineage>
        <taxon>Eukaryota</taxon>
        <taxon>Fungi</taxon>
        <taxon>Dikarya</taxon>
        <taxon>Basidiomycota</taxon>
        <taxon>Ustilaginomycotina</taxon>
        <taxon>Exobasidiomycetes</taxon>
        <taxon>Ceraceosorales</taxon>
        <taxon>Ceraceosoraceae</taxon>
        <taxon>Ceraceosorus</taxon>
    </lineage>
</organism>
<protein>
    <submittedName>
        <fullName evidence="3">Uncharacterized protein</fullName>
    </submittedName>
</protein>
<reference evidence="4" key="1">
    <citation type="submission" date="2014-09" db="EMBL/GenBank/DDBJ databases">
        <authorList>
            <person name="Sharma Rahul"/>
            <person name="Thines Marco"/>
        </authorList>
    </citation>
    <scope>NUCLEOTIDE SEQUENCE [LARGE SCALE GENOMIC DNA]</scope>
</reference>
<keyword evidence="2" id="KW-0732">Signal</keyword>
<feature type="region of interest" description="Disordered" evidence="1">
    <location>
        <begin position="235"/>
        <end position="263"/>
    </location>
</feature>
<evidence type="ECO:0000313" key="3">
    <source>
        <dbReference type="EMBL" id="CEH16184.1"/>
    </source>
</evidence>
<evidence type="ECO:0000256" key="2">
    <source>
        <dbReference type="SAM" id="SignalP"/>
    </source>
</evidence>
<dbReference type="OrthoDB" id="10296201at2759"/>
<evidence type="ECO:0000256" key="1">
    <source>
        <dbReference type="SAM" id="MobiDB-lite"/>
    </source>
</evidence>
<accession>A0A0P1BKB4</accession>
<dbReference type="AlphaFoldDB" id="A0A0P1BKB4"/>
<proteinExistence type="predicted"/>
<feature type="chain" id="PRO_5006059599" evidence="2">
    <location>
        <begin position="24"/>
        <end position="263"/>
    </location>
</feature>
<keyword evidence="4" id="KW-1185">Reference proteome</keyword>
<name>A0A0P1BKB4_9BASI</name>
<feature type="signal peptide" evidence="2">
    <location>
        <begin position="1"/>
        <end position="23"/>
    </location>
</feature>
<sequence>MTPFTLLIAVVAASATVLSPTVALPSFDKLQARLEAGHGLFPTLLLGDAATVADGLRNATVIYGDQLRDEWVADILDEASPILTTDALPALPFQGEALQNITLSLETIRNLTIDDRELKFNQDDTGNILLSFKPQVYEDLANALVKNVTINARIKGGGGNAIQVSYRSSELIQAWDLTFEALGPRFHKGKRGSEVFESRYNQIKASLQSIVHEFQSTYHLQLDEVEMTEQSLHADGRERNRNANGKAGEEPLPPLKKVAHLMR</sequence>
<evidence type="ECO:0000313" key="4">
    <source>
        <dbReference type="Proteomes" id="UP000054845"/>
    </source>
</evidence>
<dbReference type="EMBL" id="CCYA01000278">
    <property type="protein sequence ID" value="CEH16184.1"/>
    <property type="molecule type" value="Genomic_DNA"/>
</dbReference>
<dbReference type="Proteomes" id="UP000054845">
    <property type="component" value="Unassembled WGS sequence"/>
</dbReference>